<comment type="caution">
    <text evidence="2">The sequence shown here is derived from an EMBL/GenBank/DDBJ whole genome shotgun (WGS) entry which is preliminary data.</text>
</comment>
<sequence>MEKEIGKEVPEQEEISRIPSYTIDPPYWWLTRIGKGFFVAPKNEHGQIDARRTQDLWVGTKDASDIFLALGWLVEQVGARSRQVTRYVCALNLSTNPVSFWLVYDYIHEDNDDCLHLLDTPNVKEQGASSDCDDSDSDSISAGGQPPEKRLNEQKQGFMSQPEPWAIACLYKDAFQDWPQDSASLKLQSAPTSLMICGHPQPDLRATRIEPPENFLARFTEAAQ</sequence>
<dbReference type="Proteomes" id="UP001161017">
    <property type="component" value="Unassembled WGS sequence"/>
</dbReference>
<protein>
    <submittedName>
        <fullName evidence="2">Uncharacterized protein</fullName>
    </submittedName>
</protein>
<evidence type="ECO:0000313" key="2">
    <source>
        <dbReference type="EMBL" id="MDI1493382.1"/>
    </source>
</evidence>
<dbReference type="AlphaFoldDB" id="A0AA43U2A6"/>
<accession>A0AA43U2A6</accession>
<keyword evidence="3" id="KW-1185">Reference proteome</keyword>
<dbReference type="EMBL" id="JAPUFD010000026">
    <property type="protein sequence ID" value="MDI1493382.1"/>
    <property type="molecule type" value="Genomic_DNA"/>
</dbReference>
<feature type="region of interest" description="Disordered" evidence="1">
    <location>
        <begin position="125"/>
        <end position="156"/>
    </location>
</feature>
<evidence type="ECO:0000313" key="3">
    <source>
        <dbReference type="Proteomes" id="UP001161017"/>
    </source>
</evidence>
<evidence type="ECO:0000256" key="1">
    <source>
        <dbReference type="SAM" id="MobiDB-lite"/>
    </source>
</evidence>
<proteinExistence type="predicted"/>
<gene>
    <name evidence="2" type="ORF">OHK93_005170</name>
</gene>
<reference evidence="2" key="1">
    <citation type="journal article" date="2023" name="Genome Biol. Evol.">
        <title>First Whole Genome Sequence and Flow Cytometry Genome Size Data for the Lichen-Forming Fungus Ramalina farinacea (Ascomycota).</title>
        <authorList>
            <person name="Llewellyn T."/>
            <person name="Mian S."/>
            <person name="Hill R."/>
            <person name="Leitch I.J."/>
            <person name="Gaya E."/>
        </authorList>
    </citation>
    <scope>NUCLEOTIDE SEQUENCE</scope>
    <source>
        <strain evidence="2">LIQ254RAFAR</strain>
    </source>
</reference>
<organism evidence="2 3">
    <name type="scientific">Ramalina farinacea</name>
    <dbReference type="NCBI Taxonomy" id="258253"/>
    <lineage>
        <taxon>Eukaryota</taxon>
        <taxon>Fungi</taxon>
        <taxon>Dikarya</taxon>
        <taxon>Ascomycota</taxon>
        <taxon>Pezizomycotina</taxon>
        <taxon>Lecanoromycetes</taxon>
        <taxon>OSLEUM clade</taxon>
        <taxon>Lecanoromycetidae</taxon>
        <taxon>Lecanorales</taxon>
        <taxon>Lecanorineae</taxon>
        <taxon>Ramalinaceae</taxon>
        <taxon>Ramalina</taxon>
    </lineage>
</organism>
<name>A0AA43U2A6_9LECA</name>